<keyword evidence="3" id="KW-1185">Reference proteome</keyword>
<protein>
    <submittedName>
        <fullName evidence="2">Uncharacterized protein</fullName>
    </submittedName>
</protein>
<evidence type="ECO:0000256" key="1">
    <source>
        <dbReference type="SAM" id="MobiDB-lite"/>
    </source>
</evidence>
<name>A0ABT0G575_9ACTN</name>
<evidence type="ECO:0000313" key="2">
    <source>
        <dbReference type="EMBL" id="MCK2219730.1"/>
    </source>
</evidence>
<dbReference type="EMBL" id="JAKRKC020000002">
    <property type="protein sequence ID" value="MCK2219730.1"/>
    <property type="molecule type" value="Genomic_DNA"/>
</dbReference>
<dbReference type="Proteomes" id="UP001317259">
    <property type="component" value="Unassembled WGS sequence"/>
</dbReference>
<feature type="region of interest" description="Disordered" evidence="1">
    <location>
        <begin position="92"/>
        <end position="142"/>
    </location>
</feature>
<evidence type="ECO:0000313" key="3">
    <source>
        <dbReference type="Proteomes" id="UP001317259"/>
    </source>
</evidence>
<feature type="compositionally biased region" description="Basic and acidic residues" evidence="1">
    <location>
        <begin position="128"/>
        <end position="142"/>
    </location>
</feature>
<organism evidence="2 3">
    <name type="scientific">Actinomadura luzonensis</name>
    <dbReference type="NCBI Taxonomy" id="2805427"/>
    <lineage>
        <taxon>Bacteria</taxon>
        <taxon>Bacillati</taxon>
        <taxon>Actinomycetota</taxon>
        <taxon>Actinomycetes</taxon>
        <taxon>Streptosporangiales</taxon>
        <taxon>Thermomonosporaceae</taxon>
        <taxon>Actinomadura</taxon>
    </lineage>
</organism>
<sequence>MIRLRHAVRQLREWRQARRDYRALGAEGRAAHIRVDIRIHPGDDEWTGLDGVTGIKTTIPLTPAGKRYVKYVLADIERTCVRAVLKATRDAARAAVSASRVVQTPGHQDRTQRPPATATAPPATHPAPDPRHRNEDTDHARR</sequence>
<comment type="caution">
    <text evidence="2">The sequence shown here is derived from an EMBL/GenBank/DDBJ whole genome shotgun (WGS) entry which is preliminary data.</text>
</comment>
<feature type="compositionally biased region" description="Low complexity" evidence="1">
    <location>
        <begin position="113"/>
        <end position="122"/>
    </location>
</feature>
<gene>
    <name evidence="2" type="ORF">MF672_038935</name>
</gene>
<feature type="compositionally biased region" description="Low complexity" evidence="1">
    <location>
        <begin position="93"/>
        <end position="102"/>
    </location>
</feature>
<dbReference type="RefSeq" id="WP_242375253.1">
    <property type="nucleotide sequence ID" value="NZ_JAKRKC020000002.1"/>
</dbReference>
<proteinExistence type="predicted"/>
<reference evidence="2 3" key="1">
    <citation type="submission" date="2022-04" db="EMBL/GenBank/DDBJ databases">
        <title>Genome draft of Actinomadura sp. ATCC 31491.</title>
        <authorList>
            <person name="Shi X."/>
            <person name="Du Y."/>
        </authorList>
    </citation>
    <scope>NUCLEOTIDE SEQUENCE [LARGE SCALE GENOMIC DNA]</scope>
    <source>
        <strain evidence="2 3">ATCC 31491</strain>
    </source>
</reference>
<accession>A0ABT0G575</accession>